<gene>
    <name evidence="4" type="ORF">GCM10009720_25640</name>
</gene>
<dbReference type="CDD" id="cd05237">
    <property type="entry name" value="UDP_invert_4-6DH_SDR_e"/>
    <property type="match status" value="1"/>
</dbReference>
<evidence type="ECO:0000313" key="5">
    <source>
        <dbReference type="Proteomes" id="UP001501461"/>
    </source>
</evidence>
<proteinExistence type="inferred from homology"/>
<evidence type="ECO:0000256" key="1">
    <source>
        <dbReference type="ARBA" id="ARBA00007430"/>
    </source>
</evidence>
<feature type="domain" description="Polysaccharide biosynthesis protein CapD-like" evidence="3">
    <location>
        <begin position="295"/>
        <end position="573"/>
    </location>
</feature>
<dbReference type="Proteomes" id="UP001501461">
    <property type="component" value="Unassembled WGS sequence"/>
</dbReference>
<evidence type="ECO:0000256" key="2">
    <source>
        <dbReference type="SAM" id="Phobius"/>
    </source>
</evidence>
<evidence type="ECO:0000259" key="3">
    <source>
        <dbReference type="Pfam" id="PF02719"/>
    </source>
</evidence>
<feature type="transmembrane region" description="Helical" evidence="2">
    <location>
        <begin position="55"/>
        <end position="78"/>
    </location>
</feature>
<dbReference type="SUPFAM" id="SSF53335">
    <property type="entry name" value="S-adenosyl-L-methionine-dependent methyltransferases"/>
    <property type="match status" value="1"/>
</dbReference>
<dbReference type="EMBL" id="BAAAMN010000050">
    <property type="protein sequence ID" value="GAA2043657.1"/>
    <property type="molecule type" value="Genomic_DNA"/>
</dbReference>
<protein>
    <submittedName>
        <fullName evidence="4">Nucleoside-diphosphate sugar epimerase/dehydratase</fullName>
    </submittedName>
</protein>
<sequence>MMFTNESSRTLRVRRARYKTAILSFLDGGIWIIATVVASQLRYEFDLTSTDWDATLLLGIGMALFFVIVGFSIGLYLNRYAYGSFDEIRVVTIAAFMTSVIFSLVLLFVGFEAELPRSLAIIAFPLALVAMFGVRYAYRLLIDRNRKPGLVATPALVVGAGQAGEVVVRAMRTDPQSPLRVVGLIDDDVTKKRLQLHGVPVLGGTQDIASVAKQTGAKVLIVAIGDVQQELLRDLTDSGTAAGLKVMRAPTIQRMMEGPIAAQDLRSVSIEDLIGRTAVDTNIEEIAGFITGKKVLVTGAGGSIGSELCVQLSKFGPKELIMLDRDETALQQAQIRSQGNGLLDGEEIILANIREADVIRKIFEDRKPDVVFHAAALKHLPMLEKFPHEAWKTNVLGTLNVVQAAMASDVSTFINISTDKAANPSSALGHSKRVAEKVTAWAAKETGRPYLSVRFGNVIGSRGSMLPTFQSLIESGGPLTVTHPDVTRYFMTIPEACQLVIQAGGIGRAGEVLILDMGEPVKILDIAKRMIAISGKDIEIVYTGLREGEKLHEELVGVKENLERPFHEQISHATVDHLAPENMDLTVWLERMEDEKGTIKT</sequence>
<organism evidence="4 5">
    <name type="scientific">Yaniella flava</name>
    <dbReference type="NCBI Taxonomy" id="287930"/>
    <lineage>
        <taxon>Bacteria</taxon>
        <taxon>Bacillati</taxon>
        <taxon>Actinomycetota</taxon>
        <taxon>Actinomycetes</taxon>
        <taxon>Micrococcales</taxon>
        <taxon>Micrococcaceae</taxon>
        <taxon>Yaniella</taxon>
    </lineage>
</organism>
<dbReference type="InterPro" id="IPR029063">
    <property type="entry name" value="SAM-dependent_MTases_sf"/>
</dbReference>
<dbReference type="SUPFAM" id="SSF51735">
    <property type="entry name" value="NAD(P)-binding Rossmann-fold domains"/>
    <property type="match status" value="1"/>
</dbReference>
<keyword evidence="2" id="KW-0472">Membrane</keyword>
<dbReference type="Pfam" id="PF13727">
    <property type="entry name" value="CoA_binding_3"/>
    <property type="match status" value="1"/>
</dbReference>
<reference evidence="4 5" key="1">
    <citation type="journal article" date="2019" name="Int. J. Syst. Evol. Microbiol.">
        <title>The Global Catalogue of Microorganisms (GCM) 10K type strain sequencing project: providing services to taxonomists for standard genome sequencing and annotation.</title>
        <authorList>
            <consortium name="The Broad Institute Genomics Platform"/>
            <consortium name="The Broad Institute Genome Sequencing Center for Infectious Disease"/>
            <person name="Wu L."/>
            <person name="Ma J."/>
        </authorList>
    </citation>
    <scope>NUCLEOTIDE SEQUENCE [LARGE SCALE GENOMIC DNA]</scope>
    <source>
        <strain evidence="4 5">JCM 13595</strain>
    </source>
</reference>
<feature type="transmembrane region" description="Helical" evidence="2">
    <location>
        <begin position="117"/>
        <end position="138"/>
    </location>
</feature>
<dbReference type="PANTHER" id="PTHR43318">
    <property type="entry name" value="UDP-N-ACETYLGLUCOSAMINE 4,6-DEHYDRATASE"/>
    <property type="match status" value="1"/>
</dbReference>
<feature type="transmembrane region" description="Helical" evidence="2">
    <location>
        <begin position="90"/>
        <end position="111"/>
    </location>
</feature>
<keyword evidence="5" id="KW-1185">Reference proteome</keyword>
<comment type="similarity">
    <text evidence="1">Belongs to the polysaccharide synthase family.</text>
</comment>
<name>A0ABN2UVM7_9MICC</name>
<dbReference type="Gene3D" id="3.40.50.720">
    <property type="entry name" value="NAD(P)-binding Rossmann-like Domain"/>
    <property type="match status" value="2"/>
</dbReference>
<accession>A0ABN2UVM7</accession>
<comment type="caution">
    <text evidence="4">The sequence shown here is derived from an EMBL/GenBank/DDBJ whole genome shotgun (WGS) entry which is preliminary data.</text>
</comment>
<dbReference type="InterPro" id="IPR003869">
    <property type="entry name" value="Polysac_CapD-like"/>
</dbReference>
<keyword evidence="2" id="KW-1133">Transmembrane helix</keyword>
<dbReference type="PANTHER" id="PTHR43318:SF1">
    <property type="entry name" value="POLYSACCHARIDE BIOSYNTHESIS PROTEIN EPSC-RELATED"/>
    <property type="match status" value="1"/>
</dbReference>
<dbReference type="Pfam" id="PF02719">
    <property type="entry name" value="Polysacc_synt_2"/>
    <property type="match status" value="1"/>
</dbReference>
<keyword evidence="2" id="KW-0812">Transmembrane</keyword>
<dbReference type="InterPro" id="IPR051203">
    <property type="entry name" value="Polysaccharide_Synthase-Rel"/>
</dbReference>
<dbReference type="InterPro" id="IPR036291">
    <property type="entry name" value="NAD(P)-bd_dom_sf"/>
</dbReference>
<evidence type="ECO:0000313" key="4">
    <source>
        <dbReference type="EMBL" id="GAA2043657.1"/>
    </source>
</evidence>
<feature type="transmembrane region" description="Helical" evidence="2">
    <location>
        <begin position="21"/>
        <end position="43"/>
    </location>
</feature>